<gene>
    <name evidence="2" type="ORF">EFY79_01255</name>
</gene>
<dbReference type="EMBL" id="RJJR01000001">
    <property type="protein sequence ID" value="RNI39960.1"/>
    <property type="molecule type" value="Genomic_DNA"/>
</dbReference>
<evidence type="ECO:0000313" key="2">
    <source>
        <dbReference type="EMBL" id="RNI39960.1"/>
    </source>
</evidence>
<accession>A0A3M9NQ81</accession>
<sequence length="365" mass="40934">MLFNYSLFAQESYAQNFTNNKYSPHTKSSDKKSVNFNGQWKGTFNVTLPPGYYSIGGNTNEYVLELTTQGSEVNGYSYTYYSEGLKKYYTICRIKGIINRNTNTLEVKEVERIKSNTPPDITNCFQIHKLHYERDTGNIEILRGNWIPAPNQACTDTGTTFLSRRVVNPLPIGYMPRNKPPHNATAKAPAKKPAHKNPVATARPKHPPVKKEVAPQKPTIQTPDRVQDLAKKDFEDDAHKPPTISSTPSGFKNRRKDIVKTITITEPTFKLDFYDNGTVDGDSITVFYNGKIVLSNQRLSEKPISLTLAIDKNAPENIITMYADNLGSIPPNTALMVVTDGTKRYEVRIESDTEKSGSVVFKSAK</sequence>
<dbReference type="Proteomes" id="UP000267223">
    <property type="component" value="Unassembled WGS sequence"/>
</dbReference>
<feature type="region of interest" description="Disordered" evidence="1">
    <location>
        <begin position="172"/>
        <end position="225"/>
    </location>
</feature>
<keyword evidence="3" id="KW-1185">Reference proteome</keyword>
<proteinExistence type="predicted"/>
<reference evidence="2 3" key="1">
    <citation type="submission" date="2018-11" db="EMBL/GenBank/DDBJ databases">
        <title>Draft genome sequence of Ferruginibacter sp. BO-59.</title>
        <authorList>
            <person name="Im W.T."/>
        </authorList>
    </citation>
    <scope>NUCLEOTIDE SEQUENCE [LARGE SCALE GENOMIC DNA]</scope>
    <source>
        <strain evidence="2 3">BO-59</strain>
    </source>
</reference>
<dbReference type="AlphaFoldDB" id="A0A3M9NQ81"/>
<evidence type="ECO:0000256" key="1">
    <source>
        <dbReference type="SAM" id="MobiDB-lite"/>
    </source>
</evidence>
<protein>
    <submittedName>
        <fullName evidence="2">Uncharacterized protein</fullName>
    </submittedName>
</protein>
<comment type="caution">
    <text evidence="2">The sequence shown here is derived from an EMBL/GenBank/DDBJ whole genome shotgun (WGS) entry which is preliminary data.</text>
</comment>
<evidence type="ECO:0000313" key="3">
    <source>
        <dbReference type="Proteomes" id="UP000267223"/>
    </source>
</evidence>
<name>A0A3M9NQ81_9BACT</name>
<feature type="region of interest" description="Disordered" evidence="1">
    <location>
        <begin position="233"/>
        <end position="252"/>
    </location>
</feature>
<organism evidence="2 3">
    <name type="scientific">Hanamia caeni</name>
    <dbReference type="NCBI Taxonomy" id="2294116"/>
    <lineage>
        <taxon>Bacteria</taxon>
        <taxon>Pseudomonadati</taxon>
        <taxon>Bacteroidota</taxon>
        <taxon>Chitinophagia</taxon>
        <taxon>Chitinophagales</taxon>
        <taxon>Chitinophagaceae</taxon>
        <taxon>Hanamia</taxon>
    </lineage>
</organism>